<keyword evidence="2" id="KW-0472">Membrane</keyword>
<evidence type="ECO:0000313" key="4">
    <source>
        <dbReference type="Proteomes" id="UP000644548"/>
    </source>
</evidence>
<reference evidence="4" key="1">
    <citation type="journal article" date="2019" name="Int. J. Syst. Evol. Microbiol.">
        <title>The Global Catalogue of Microorganisms (GCM) 10K type strain sequencing project: providing services to taxonomists for standard genome sequencing and annotation.</title>
        <authorList>
            <consortium name="The Broad Institute Genomics Platform"/>
            <consortium name="The Broad Institute Genome Sequencing Center for Infectious Disease"/>
            <person name="Wu L."/>
            <person name="Ma J."/>
        </authorList>
    </citation>
    <scope>NUCLEOTIDE SEQUENCE [LARGE SCALE GENOMIC DNA]</scope>
    <source>
        <strain evidence="4">JCM 31405</strain>
    </source>
</reference>
<organism evidence="3 4">
    <name type="scientific">Deinococcus sedimenti</name>
    <dbReference type="NCBI Taxonomy" id="1867090"/>
    <lineage>
        <taxon>Bacteria</taxon>
        <taxon>Thermotogati</taxon>
        <taxon>Deinococcota</taxon>
        <taxon>Deinococci</taxon>
        <taxon>Deinococcales</taxon>
        <taxon>Deinococcaceae</taxon>
        <taxon>Deinococcus</taxon>
    </lineage>
</organism>
<feature type="coiled-coil region" evidence="1">
    <location>
        <begin position="127"/>
        <end position="209"/>
    </location>
</feature>
<dbReference type="RefSeq" id="WP_189074469.1">
    <property type="nucleotide sequence ID" value="NZ_BMQN01000015.1"/>
</dbReference>
<keyword evidence="4" id="KW-1185">Reference proteome</keyword>
<keyword evidence="2" id="KW-0812">Transmembrane</keyword>
<comment type="caution">
    <text evidence="3">The sequence shown here is derived from an EMBL/GenBank/DDBJ whole genome shotgun (WGS) entry which is preliminary data.</text>
</comment>
<keyword evidence="2" id="KW-1133">Transmembrane helix</keyword>
<dbReference type="EMBL" id="BMQN01000015">
    <property type="protein sequence ID" value="GGS05578.1"/>
    <property type="molecule type" value="Genomic_DNA"/>
</dbReference>
<accession>A0ABQ2S7K2</accession>
<dbReference type="Proteomes" id="UP000644548">
    <property type="component" value="Unassembled WGS sequence"/>
</dbReference>
<sequence length="234" mass="27066">MTHIDTKAAHITDLDYVAEEARASLELIRSAAQHIGQLTAIRTRFEDMARQYDLMNERTEQARVTLQDASTFIAALEQSSAALIQSLGDERTQSGLWLKDQERELQRTAEVLRSRWQEQAAKSERWQNEFKRDMEALLDRAEQHRTEALQAAQQELLRQQRRQEEKMEQKFQTLTGDLHTQQAEHQKQLAAMNAAVSTLRADLRRTKRKTGQLMIFQVLLAVVLAATTWVNLLR</sequence>
<keyword evidence="1" id="KW-0175">Coiled coil</keyword>
<name>A0ABQ2S7K2_9DEIO</name>
<gene>
    <name evidence="3" type="ORF">GCM10008960_35090</name>
</gene>
<feature type="transmembrane region" description="Helical" evidence="2">
    <location>
        <begin position="213"/>
        <end position="232"/>
    </location>
</feature>
<evidence type="ECO:0000313" key="3">
    <source>
        <dbReference type="EMBL" id="GGS05578.1"/>
    </source>
</evidence>
<evidence type="ECO:0000256" key="1">
    <source>
        <dbReference type="SAM" id="Coils"/>
    </source>
</evidence>
<evidence type="ECO:0000256" key="2">
    <source>
        <dbReference type="SAM" id="Phobius"/>
    </source>
</evidence>
<proteinExistence type="predicted"/>
<protein>
    <submittedName>
        <fullName evidence="3">Uncharacterized protein</fullName>
    </submittedName>
</protein>